<proteinExistence type="predicted"/>
<dbReference type="EMBL" id="JAJTWU010000004">
    <property type="protein sequence ID" value="MCE4555313.1"/>
    <property type="molecule type" value="Genomic_DNA"/>
</dbReference>
<dbReference type="PANTHER" id="PTHR37957">
    <property type="entry name" value="BLR7070 PROTEIN"/>
    <property type="match status" value="1"/>
</dbReference>
<gene>
    <name evidence="5" type="ORF">LXT13_12900</name>
</gene>
<dbReference type="SUPFAM" id="SSF63829">
    <property type="entry name" value="Calcium-dependent phosphotriesterase"/>
    <property type="match status" value="1"/>
</dbReference>
<evidence type="ECO:0000259" key="3">
    <source>
        <dbReference type="Pfam" id="PF07589"/>
    </source>
</evidence>
<dbReference type="InterPro" id="IPR013424">
    <property type="entry name" value="Ice-binding_C"/>
</dbReference>
<sequence>MTLNRIHKLAATAAALAALFSASTANAASASLEGWALMPANTFADGPTTGQFASGAGGNPLPLVNKQSVQGFSAVLAGPTAGSYYFMPDNGFGTQGNSADALLRMYAVTPNFKTALGGTGTVSAANYNTGAAMSGFTSGSYINLSDPNNLLSLKIQADYKRYYNNAANPLVDPSIRNDRLLTGADFDVESVRKDKNGNLWFGDEFGPYLVKTNAQGEVLRREIGMLGVASPQNPAVINGTISATLGSSRGFEGMAINPNGDRLYTLLEGSVTGDPAKTLRINAFDVNTEAYTGEQWRYQLDANGTNIGDMTAINDHQFLVIERNGATATGGGTPFKKIFSVDLNKVDASGNLVKTEVVDLMNIADPHDLNGDGSKTFTFPFVTIESVLILDSHTLLVANDNNYPGTGGRDLGSDNTEFLKIHLDQALNVAAVPEPSTYALMLGGMGLVGFIARRRQQR</sequence>
<keyword evidence="1" id="KW-0812">Transmembrane</keyword>
<dbReference type="NCBIfam" id="NF035944">
    <property type="entry name" value="PEPxxWA-CTERM"/>
    <property type="match status" value="1"/>
</dbReference>
<accession>A0ABS8XX93</accession>
<dbReference type="NCBIfam" id="TIGR02595">
    <property type="entry name" value="PEP_CTERM"/>
    <property type="match status" value="1"/>
</dbReference>
<reference evidence="5 6" key="1">
    <citation type="submission" date="2021-12" db="EMBL/GenBank/DDBJ databases">
        <title>Genome seq of P8.</title>
        <authorList>
            <person name="Seo T."/>
        </authorList>
    </citation>
    <scope>NUCLEOTIDE SEQUENCE [LARGE SCALE GENOMIC DNA]</scope>
    <source>
        <strain evidence="5 6">P8</strain>
    </source>
</reference>
<feature type="domain" description="Phytase-like" evidence="4">
    <location>
        <begin position="67"/>
        <end position="403"/>
    </location>
</feature>
<feature type="domain" description="Ice-binding protein C-terminal" evidence="3">
    <location>
        <begin position="431"/>
        <end position="455"/>
    </location>
</feature>
<feature type="transmembrane region" description="Helical" evidence="1">
    <location>
        <begin position="435"/>
        <end position="452"/>
    </location>
</feature>
<feature type="signal peptide" evidence="2">
    <location>
        <begin position="1"/>
        <end position="27"/>
    </location>
</feature>
<protein>
    <submittedName>
        <fullName evidence="5">Esterase-like activity of phytase family protein</fullName>
    </submittedName>
</protein>
<evidence type="ECO:0000256" key="1">
    <source>
        <dbReference type="SAM" id="Phobius"/>
    </source>
</evidence>
<comment type="caution">
    <text evidence="5">The sequence shown here is derived from an EMBL/GenBank/DDBJ whole genome shotgun (WGS) entry which is preliminary data.</text>
</comment>
<feature type="chain" id="PRO_5045915423" evidence="2">
    <location>
        <begin position="28"/>
        <end position="458"/>
    </location>
</feature>
<dbReference type="Proteomes" id="UP001200741">
    <property type="component" value="Unassembled WGS sequence"/>
</dbReference>
<organism evidence="5 6">
    <name type="scientific">Pelomonas cellulosilytica</name>
    <dbReference type="NCBI Taxonomy" id="2906762"/>
    <lineage>
        <taxon>Bacteria</taxon>
        <taxon>Pseudomonadati</taxon>
        <taxon>Pseudomonadota</taxon>
        <taxon>Betaproteobacteria</taxon>
        <taxon>Burkholderiales</taxon>
        <taxon>Sphaerotilaceae</taxon>
        <taxon>Roseateles</taxon>
    </lineage>
</organism>
<keyword evidence="1" id="KW-0472">Membrane</keyword>
<dbReference type="Pfam" id="PF07589">
    <property type="entry name" value="PEP-CTERM"/>
    <property type="match status" value="1"/>
</dbReference>
<name>A0ABS8XX93_9BURK</name>
<keyword evidence="6" id="KW-1185">Reference proteome</keyword>
<evidence type="ECO:0000256" key="2">
    <source>
        <dbReference type="SAM" id="SignalP"/>
    </source>
</evidence>
<dbReference type="InterPro" id="IPR027372">
    <property type="entry name" value="Phytase-like_dom"/>
</dbReference>
<keyword evidence="2" id="KW-0732">Signal</keyword>
<evidence type="ECO:0000259" key="4">
    <source>
        <dbReference type="Pfam" id="PF13449"/>
    </source>
</evidence>
<dbReference type="Pfam" id="PF13449">
    <property type="entry name" value="Phytase-like"/>
    <property type="match status" value="1"/>
</dbReference>
<dbReference type="PANTHER" id="PTHR37957:SF1">
    <property type="entry name" value="PHYTASE-LIKE DOMAIN-CONTAINING PROTEIN"/>
    <property type="match status" value="1"/>
</dbReference>
<keyword evidence="1" id="KW-1133">Transmembrane helix</keyword>
<evidence type="ECO:0000313" key="6">
    <source>
        <dbReference type="Proteomes" id="UP001200741"/>
    </source>
</evidence>
<evidence type="ECO:0000313" key="5">
    <source>
        <dbReference type="EMBL" id="MCE4555313.1"/>
    </source>
</evidence>